<proteinExistence type="predicted"/>
<feature type="repeat" description="ANK" evidence="3">
    <location>
        <begin position="1355"/>
        <end position="1381"/>
    </location>
</feature>
<dbReference type="Pfam" id="PF12796">
    <property type="entry name" value="Ank_2"/>
    <property type="match status" value="5"/>
</dbReference>
<feature type="transmembrane region" description="Helical" evidence="5">
    <location>
        <begin position="353"/>
        <end position="372"/>
    </location>
</feature>
<feature type="repeat" description="ANK" evidence="3">
    <location>
        <begin position="1226"/>
        <end position="1258"/>
    </location>
</feature>
<accession>A0AAV9WEF9</accession>
<dbReference type="PANTHER" id="PTHR24123:SF33">
    <property type="entry name" value="PROTEIN HOS4"/>
    <property type="match status" value="1"/>
</dbReference>
<dbReference type="PROSITE" id="PS50297">
    <property type="entry name" value="ANK_REP_REGION"/>
    <property type="match status" value="6"/>
</dbReference>
<dbReference type="PANTHER" id="PTHR24123">
    <property type="entry name" value="ANKYRIN REPEAT-CONTAINING"/>
    <property type="match status" value="1"/>
</dbReference>
<organism evidence="7 8">
    <name type="scientific">Arthrobotrys musiformis</name>
    <dbReference type="NCBI Taxonomy" id="47236"/>
    <lineage>
        <taxon>Eukaryota</taxon>
        <taxon>Fungi</taxon>
        <taxon>Dikarya</taxon>
        <taxon>Ascomycota</taxon>
        <taxon>Pezizomycotina</taxon>
        <taxon>Orbiliomycetes</taxon>
        <taxon>Orbiliales</taxon>
        <taxon>Orbiliaceae</taxon>
        <taxon>Arthrobotrys</taxon>
    </lineage>
</organism>
<keyword evidence="1" id="KW-0677">Repeat</keyword>
<feature type="region of interest" description="Disordered" evidence="4">
    <location>
        <begin position="448"/>
        <end position="478"/>
    </location>
</feature>
<dbReference type="EMBL" id="JAVHJL010000003">
    <property type="protein sequence ID" value="KAK6507173.1"/>
    <property type="molecule type" value="Genomic_DNA"/>
</dbReference>
<keyword evidence="5" id="KW-1133">Transmembrane helix</keyword>
<dbReference type="SMART" id="SM00248">
    <property type="entry name" value="ANK"/>
    <property type="match status" value="15"/>
</dbReference>
<keyword evidence="2 3" id="KW-0040">ANK repeat</keyword>
<name>A0AAV9WEF9_9PEZI</name>
<comment type="caution">
    <text evidence="7">The sequence shown here is derived from an EMBL/GenBank/DDBJ whole genome shotgun (WGS) entry which is preliminary data.</text>
</comment>
<dbReference type="Proteomes" id="UP001370758">
    <property type="component" value="Unassembled WGS sequence"/>
</dbReference>
<feature type="chain" id="PRO_5043508226" evidence="6">
    <location>
        <begin position="20"/>
        <end position="1730"/>
    </location>
</feature>
<dbReference type="InterPro" id="IPR036770">
    <property type="entry name" value="Ankyrin_rpt-contain_sf"/>
</dbReference>
<feature type="region of interest" description="Disordered" evidence="4">
    <location>
        <begin position="1694"/>
        <end position="1714"/>
    </location>
</feature>
<gene>
    <name evidence="7" type="ORF">TWF481_005622</name>
</gene>
<feature type="repeat" description="ANK" evidence="3">
    <location>
        <begin position="972"/>
        <end position="994"/>
    </location>
</feature>
<dbReference type="PROSITE" id="PS50088">
    <property type="entry name" value="ANK_REPEAT"/>
    <property type="match status" value="7"/>
</dbReference>
<dbReference type="PRINTS" id="PR01415">
    <property type="entry name" value="ANKYRIN"/>
</dbReference>
<sequence length="1730" mass="191495">MATKFGLFLVVVSILPTTAFEWNDFTNNLATDLAPLITLFGEQVTKQFLSESLSIWDNIIFAMAPLGILTAIVSAIRVCGNASLRAFIGRAQESPGAAEVELLSCTSATTSELWHEEGIARVFGAPQILQVVKVKDDDRYYEDDDNTAGIFLFVDACGADQELPVDETLHKVPKLSATASASQPLPRPNRPWQIVKGKDDDTEKARDYRPNLSLNVGIKRQPKSITYTAVFLGVILQIGVLVYAAVITYRFPDQFSNDGQPVESYAFPLTLFGTVLLCFGMFLCAYIIDQTTHEVYYRQKKDENGNYPSQMYWVQPGGQKIGDQVFGSFIGSSRDHRYIRSSRSGSRNKFDKILWVTVVITILGFVIQFVGLRGTHSSVIIVQLGATLVMAIVRAGLRGQRIAKETDILGKEGQQGYRNLVEGHELDFLATKLEGVKTLFVSPGSHKRGHLRKTGYETSPEKKAAPAPSISSTVSGTTETKLLGKGARALKARARLARLTSEEDYGLSWKDLRVREIAIQLQAAIEGVMETLSTRLKKPDTETYCWEIDIDPHQVLEPSSGTGSEIATETFPLWLSKEGLAWKIDCSELEAILGLWAWSLLRHKADNNSSYRLDKKNIRLISAVQKSDLDKARSWYHVWIQRRLILQDQGVIDHDLSKPVWTVGNRPLFGCQVFQETVSSKSDTTQPLYVLTQNPTLTMCAQDIFMSFLGDVLLNINELGGKTETRTPFDRQTTFLLRNSQIEDMANPFENSGLGSREDAYMCIIPMLIRRSKFPEIKEVLAAARAQIEIYKNDGKWKDAEKLLEWICYHSSTIEMGTAYPMLGELSRAAMQHEAQDVQAIGFDGICGMLKHTSKLQNPDPDLSDIAHQYGWIGLRIATEAQDDVRKNKLMQSGAKDDLIPNYTDGSQLWEWAKEDNITVVKYLTGREGCIVDAEKDENGRTSLSWAAQNGNLEIASLLLERNADVDIHDFNNRTPLSYAAENGHSSMVEILLKGSVTFINMGAKDTRKTALILAAQNGHEVIVRALLKIPYISIDASDINKETALFYAARRGDERLVELLLDNGANVNVVNKSGETTLRYAAKGGFERIVELLTRKEANFEAIGFDVLTLGDAVETGNCRIVELLIDAGANFKMDWGRFVVKAVRRGSYAMVEFLLEKRLYLDRELGWALTSASDEGHREIAEMLIKAGADVNAGREKALFITASRGYYKLAEMLVKAGADVNADKGKALLAAVARGDHELVKMLINAGADINADNGKALSEVAVGEHYEVAKILIKAGSDINADNGKALFEAVTKGHQRMVELLVEMGADVHIRDGDLLLEAIKRGSWEITEFLVQAGSTLPERIVGLKVPIHNGQALMMAVDRGDAKLVKLFLENGANPCVPALVKAEIGFVYRTVAEVAEERGCEEVKELLVCAKNGGCPNTHQVGPSYWTKTATKEGTGGFQWLVKTVRSIEANSDLEGRRGGMRTGYWSHPEISQDSLKESISAPWYRIDLSSCAGDVFSVAADLGCYSVLSALVFWVRFESSSICQFKFLDLSLWATTGSTPRVATLVFAAAQGREYMVKSLIEIILESIARGENPHLYQKQDGERALEAAAIGYSNKLAAENGHDMIVKLLVEKVGVDINAKGGRLLIDAVIRGLQKTVRLLIKNGANVVDPQDEQVEKSFREAVEKYEGIACLLRDHGIFDAKTEPVGRRDRSSSKDIDKDAYPGAYPGSYMYYYEHLPRE</sequence>
<evidence type="ECO:0000313" key="8">
    <source>
        <dbReference type="Proteomes" id="UP001370758"/>
    </source>
</evidence>
<feature type="repeat" description="ANK" evidence="3">
    <location>
        <begin position="1041"/>
        <end position="1073"/>
    </location>
</feature>
<evidence type="ECO:0000256" key="3">
    <source>
        <dbReference type="PROSITE-ProRule" id="PRU00023"/>
    </source>
</evidence>
<feature type="repeat" description="ANK" evidence="3">
    <location>
        <begin position="939"/>
        <end position="971"/>
    </location>
</feature>
<feature type="signal peptide" evidence="6">
    <location>
        <begin position="1"/>
        <end position="19"/>
    </location>
</feature>
<feature type="region of interest" description="Disordered" evidence="4">
    <location>
        <begin position="177"/>
        <end position="204"/>
    </location>
</feature>
<evidence type="ECO:0000256" key="6">
    <source>
        <dbReference type="SAM" id="SignalP"/>
    </source>
</evidence>
<keyword evidence="5" id="KW-0472">Membrane</keyword>
<dbReference type="InterPro" id="IPR002110">
    <property type="entry name" value="Ankyrin_rpt"/>
</dbReference>
<evidence type="ECO:0000256" key="5">
    <source>
        <dbReference type="SAM" id="Phobius"/>
    </source>
</evidence>
<feature type="compositionally biased region" description="Polar residues" evidence="4">
    <location>
        <begin position="469"/>
        <end position="478"/>
    </location>
</feature>
<keyword evidence="6" id="KW-0732">Signal</keyword>
<feature type="repeat" description="ANK" evidence="3">
    <location>
        <begin position="1286"/>
        <end position="1318"/>
    </location>
</feature>
<dbReference type="SUPFAM" id="SSF48403">
    <property type="entry name" value="Ankyrin repeat"/>
    <property type="match status" value="3"/>
</dbReference>
<evidence type="ECO:0000313" key="7">
    <source>
        <dbReference type="EMBL" id="KAK6507173.1"/>
    </source>
</evidence>
<protein>
    <submittedName>
        <fullName evidence="7">Uncharacterized protein</fullName>
    </submittedName>
</protein>
<evidence type="ECO:0000256" key="2">
    <source>
        <dbReference type="ARBA" id="ARBA00023043"/>
    </source>
</evidence>
<evidence type="ECO:0000256" key="4">
    <source>
        <dbReference type="SAM" id="MobiDB-lite"/>
    </source>
</evidence>
<dbReference type="InterPro" id="IPR051165">
    <property type="entry name" value="Multifunctional_ANK_Repeat"/>
</dbReference>
<feature type="repeat" description="ANK" evidence="3">
    <location>
        <begin position="1170"/>
        <end position="1198"/>
    </location>
</feature>
<dbReference type="Gene3D" id="1.25.40.20">
    <property type="entry name" value="Ankyrin repeat-containing domain"/>
    <property type="match status" value="5"/>
</dbReference>
<feature type="transmembrane region" description="Helical" evidence="5">
    <location>
        <begin position="266"/>
        <end position="288"/>
    </location>
</feature>
<evidence type="ECO:0000256" key="1">
    <source>
        <dbReference type="ARBA" id="ARBA00022737"/>
    </source>
</evidence>
<keyword evidence="5" id="KW-0812">Transmembrane</keyword>
<feature type="transmembrane region" description="Helical" evidence="5">
    <location>
        <begin position="59"/>
        <end position="80"/>
    </location>
</feature>
<keyword evidence="8" id="KW-1185">Reference proteome</keyword>
<reference evidence="7 8" key="1">
    <citation type="submission" date="2023-08" db="EMBL/GenBank/DDBJ databases">
        <authorList>
            <person name="Palmer J.M."/>
        </authorList>
    </citation>
    <scope>NUCLEOTIDE SEQUENCE [LARGE SCALE GENOMIC DNA]</scope>
    <source>
        <strain evidence="7 8">TWF481</strain>
    </source>
</reference>
<feature type="compositionally biased region" description="Basic and acidic residues" evidence="4">
    <location>
        <begin position="1694"/>
        <end position="1711"/>
    </location>
</feature>
<feature type="transmembrane region" description="Helical" evidence="5">
    <location>
        <begin position="225"/>
        <end position="246"/>
    </location>
</feature>